<protein>
    <submittedName>
        <fullName evidence="1">Uncharacterized protein</fullName>
    </submittedName>
</protein>
<feature type="non-terminal residue" evidence="1">
    <location>
        <position position="1"/>
    </location>
</feature>
<gene>
    <name evidence="1" type="ORF">QU38_00555</name>
</gene>
<comment type="caution">
    <text evidence="1">The sequence shown here is derived from an EMBL/GenBank/DDBJ whole genome shotgun (WGS) entry which is preliminary data.</text>
</comment>
<name>A0AA40JRM7_STAAU</name>
<feature type="non-terminal residue" evidence="1">
    <location>
        <position position="133"/>
    </location>
</feature>
<dbReference type="Proteomes" id="UP000032274">
    <property type="component" value="Unassembled WGS sequence"/>
</dbReference>
<evidence type="ECO:0000313" key="1">
    <source>
        <dbReference type="EMBL" id="KIU01647.1"/>
    </source>
</evidence>
<dbReference type="AlphaFoldDB" id="A0AA40JRM7"/>
<organism evidence="1 2">
    <name type="scientific">Staphylococcus aureus</name>
    <dbReference type="NCBI Taxonomy" id="1280"/>
    <lineage>
        <taxon>Bacteria</taxon>
        <taxon>Bacillati</taxon>
        <taxon>Bacillota</taxon>
        <taxon>Bacilli</taxon>
        <taxon>Bacillales</taxon>
        <taxon>Staphylococcaceae</taxon>
        <taxon>Staphylococcus</taxon>
    </lineage>
</organism>
<sequence length="133" mass="14111">GMADVDQHAQPVHLGHPLLAERRKAVPLLRLVGGAVAELVVAEMDRPGHPHALGVIPFEQAPVGAQRIAVLDRLEDDALARLGDAIGILGGGGELHLVGIGRHDALDPHLARERRVACLGIAFRRQRPLAGID</sequence>
<proteinExistence type="predicted"/>
<dbReference type="EMBL" id="JXIG01000127">
    <property type="protein sequence ID" value="KIU01647.1"/>
    <property type="molecule type" value="Genomic_DNA"/>
</dbReference>
<accession>A0AA40JRM7</accession>
<evidence type="ECO:0000313" key="2">
    <source>
        <dbReference type="Proteomes" id="UP000032274"/>
    </source>
</evidence>
<reference evidence="1 2" key="1">
    <citation type="submission" date="2015-01" db="EMBL/GenBank/DDBJ databases">
        <title>Characterization of Swiss Staphylococcus aureus strains involved in food poisoning.</title>
        <authorList>
            <person name="Crovadore J."/>
            <person name="Chablais R."/>
            <person name="Tonacini J."/>
            <person name="Schnyder B."/>
            <person name="Lefort F."/>
        </authorList>
    </citation>
    <scope>NUCLEOTIDE SEQUENCE [LARGE SCALE GENOMIC DNA]</scope>
    <source>
        <strain evidence="1 2">SA-120</strain>
    </source>
</reference>